<dbReference type="AlphaFoldDB" id="A0AAD7J4E0"/>
<evidence type="ECO:0000313" key="2">
    <source>
        <dbReference type="EMBL" id="KAJ7754873.1"/>
    </source>
</evidence>
<sequence>MARKIRVQSLEGFPSLYHFFPDLPLTRSVTEVSSDLVSFLVLLLKDPELWACLQWPGTATRIHKKSQEETRSGTKQLNQHGSARLCTVHGTPVHACRYLSPRLKNTKNLPLPQFWGARENAAIDVSIRHVQAEPWKVIAQHIGRMKPGRAPNAAHSRRKKKDGRPPDTLLGKSKSGKGGSNATPHPSYPWSPNSCWIDSGLELIFML</sequence>
<comment type="caution">
    <text evidence="2">The sequence shown here is derived from an EMBL/GenBank/DDBJ whole genome shotgun (WGS) entry which is preliminary data.</text>
</comment>
<keyword evidence="3" id="KW-1185">Reference proteome</keyword>
<protein>
    <submittedName>
        <fullName evidence="2">Uncharacterized protein</fullName>
    </submittedName>
</protein>
<evidence type="ECO:0000256" key="1">
    <source>
        <dbReference type="SAM" id="MobiDB-lite"/>
    </source>
</evidence>
<name>A0AAD7J4E0_9AGAR</name>
<accession>A0AAD7J4E0</accession>
<gene>
    <name evidence="2" type="ORF">B0H16DRAFT_1458905</name>
</gene>
<dbReference type="EMBL" id="JARKIB010000051">
    <property type="protein sequence ID" value="KAJ7754873.1"/>
    <property type="molecule type" value="Genomic_DNA"/>
</dbReference>
<organism evidence="2 3">
    <name type="scientific">Mycena metata</name>
    <dbReference type="NCBI Taxonomy" id="1033252"/>
    <lineage>
        <taxon>Eukaryota</taxon>
        <taxon>Fungi</taxon>
        <taxon>Dikarya</taxon>
        <taxon>Basidiomycota</taxon>
        <taxon>Agaricomycotina</taxon>
        <taxon>Agaricomycetes</taxon>
        <taxon>Agaricomycetidae</taxon>
        <taxon>Agaricales</taxon>
        <taxon>Marasmiineae</taxon>
        <taxon>Mycenaceae</taxon>
        <taxon>Mycena</taxon>
    </lineage>
</organism>
<reference evidence="2" key="1">
    <citation type="submission" date="2023-03" db="EMBL/GenBank/DDBJ databases">
        <title>Massive genome expansion in bonnet fungi (Mycena s.s.) driven by repeated elements and novel gene families across ecological guilds.</title>
        <authorList>
            <consortium name="Lawrence Berkeley National Laboratory"/>
            <person name="Harder C.B."/>
            <person name="Miyauchi S."/>
            <person name="Viragh M."/>
            <person name="Kuo A."/>
            <person name="Thoen E."/>
            <person name="Andreopoulos B."/>
            <person name="Lu D."/>
            <person name="Skrede I."/>
            <person name="Drula E."/>
            <person name="Henrissat B."/>
            <person name="Morin E."/>
            <person name="Kohler A."/>
            <person name="Barry K."/>
            <person name="LaButti K."/>
            <person name="Morin E."/>
            <person name="Salamov A."/>
            <person name="Lipzen A."/>
            <person name="Mereny Z."/>
            <person name="Hegedus B."/>
            <person name="Baldrian P."/>
            <person name="Stursova M."/>
            <person name="Weitz H."/>
            <person name="Taylor A."/>
            <person name="Grigoriev I.V."/>
            <person name="Nagy L.G."/>
            <person name="Martin F."/>
            <person name="Kauserud H."/>
        </authorList>
    </citation>
    <scope>NUCLEOTIDE SEQUENCE</scope>
    <source>
        <strain evidence="2">CBHHK182m</strain>
    </source>
</reference>
<dbReference type="Proteomes" id="UP001215598">
    <property type="component" value="Unassembled WGS sequence"/>
</dbReference>
<feature type="region of interest" description="Disordered" evidence="1">
    <location>
        <begin position="142"/>
        <end position="188"/>
    </location>
</feature>
<proteinExistence type="predicted"/>
<evidence type="ECO:0000313" key="3">
    <source>
        <dbReference type="Proteomes" id="UP001215598"/>
    </source>
</evidence>